<keyword evidence="2" id="KW-1185">Reference proteome</keyword>
<dbReference type="EMBL" id="ONZP01000050">
    <property type="protein sequence ID" value="SPJ71928.1"/>
    <property type="molecule type" value="Genomic_DNA"/>
</dbReference>
<proteinExistence type="predicted"/>
<name>A0AAE8M0V1_9HYPO</name>
<reference evidence="1" key="1">
    <citation type="submission" date="2018-03" db="EMBL/GenBank/DDBJ databases">
        <authorList>
            <person name="Guldener U."/>
        </authorList>
    </citation>
    <scope>NUCLEOTIDE SEQUENCE</scope>
</reference>
<evidence type="ECO:0000313" key="2">
    <source>
        <dbReference type="Proteomes" id="UP001187734"/>
    </source>
</evidence>
<dbReference type="AlphaFoldDB" id="A0AAE8M0V1"/>
<gene>
    <name evidence="1" type="ORF">FTOL_01656</name>
</gene>
<dbReference type="Proteomes" id="UP001187734">
    <property type="component" value="Unassembled WGS sequence"/>
</dbReference>
<organism evidence="1 2">
    <name type="scientific">Fusarium torulosum</name>
    <dbReference type="NCBI Taxonomy" id="33205"/>
    <lineage>
        <taxon>Eukaryota</taxon>
        <taxon>Fungi</taxon>
        <taxon>Dikarya</taxon>
        <taxon>Ascomycota</taxon>
        <taxon>Pezizomycotina</taxon>
        <taxon>Sordariomycetes</taxon>
        <taxon>Hypocreomycetidae</taxon>
        <taxon>Hypocreales</taxon>
        <taxon>Nectriaceae</taxon>
        <taxon>Fusarium</taxon>
    </lineage>
</organism>
<accession>A0AAE8M0V1</accession>
<protein>
    <submittedName>
        <fullName evidence="1">Uncharacterized protein</fullName>
    </submittedName>
</protein>
<comment type="caution">
    <text evidence="1">The sequence shown here is derived from an EMBL/GenBank/DDBJ whole genome shotgun (WGS) entry which is preliminary data.</text>
</comment>
<sequence>MDQFVHSKDLRDKLDLNEDSFELKRTLQMYLPPVATAKTRGIDCMIALIRCIYSHMTPKYWERNAENIEREKKNPLLALAWLDVDYEHLASIAEWGQARQEVAALFGLSESTDSLSFETILESDLMAETLWKEPEFVLWTAMMMTKPGKDKRSVACDQSGIPRLIVDRNRNPNLTFRDFVRKPFSYKLKHGTTYVRMSAEPRFIRVDYSTKPGLAALPFSTIKNIKIPIVELNDSAKECWYTLFAVVSLQETRSGPTRLWARDRT</sequence>
<evidence type="ECO:0000313" key="1">
    <source>
        <dbReference type="EMBL" id="SPJ71928.1"/>
    </source>
</evidence>